<dbReference type="Gene3D" id="3.30.1660.40">
    <property type="entry name" value="FlgT, N-terminal domain"/>
    <property type="match status" value="1"/>
</dbReference>
<dbReference type="InterPro" id="IPR025493">
    <property type="entry name" value="DUF4384"/>
</dbReference>
<dbReference type="OrthoDB" id="6400921at2"/>
<feature type="signal peptide" evidence="1">
    <location>
        <begin position="1"/>
        <end position="22"/>
    </location>
</feature>
<evidence type="ECO:0000259" key="3">
    <source>
        <dbReference type="Pfam" id="PF16548"/>
    </source>
</evidence>
<evidence type="ECO:0000313" key="4">
    <source>
        <dbReference type="EMBL" id="PRO72182.1"/>
    </source>
</evidence>
<dbReference type="Pfam" id="PF16548">
    <property type="entry name" value="FlgT_N"/>
    <property type="match status" value="1"/>
</dbReference>
<accession>A0A2S9V6V3</accession>
<dbReference type="Pfam" id="PF14326">
    <property type="entry name" value="DUF4384"/>
    <property type="match status" value="1"/>
</dbReference>
<evidence type="ECO:0000256" key="1">
    <source>
        <dbReference type="SAM" id="SignalP"/>
    </source>
</evidence>
<keyword evidence="5" id="KW-1185">Reference proteome</keyword>
<reference evidence="5" key="1">
    <citation type="journal article" date="2020" name="Int. J. Syst. Evol. Microbiol.">
        <title>Alteromonas alba sp. nov., a marine bacterium isolated from the seawater of the West Pacific Ocean.</title>
        <authorList>
            <person name="Sun C."/>
            <person name="Wu Y.-H."/>
            <person name="Xamxidin M."/>
            <person name="Cheng H."/>
            <person name="Xu X.-W."/>
        </authorList>
    </citation>
    <scope>NUCLEOTIDE SEQUENCE [LARGE SCALE GENOMIC DNA]</scope>
    <source>
        <strain evidence="5">190</strain>
    </source>
</reference>
<dbReference type="EMBL" id="PVNP01000192">
    <property type="protein sequence ID" value="PRO72182.1"/>
    <property type="molecule type" value="Genomic_DNA"/>
</dbReference>
<dbReference type="Proteomes" id="UP000238949">
    <property type="component" value="Unassembled WGS sequence"/>
</dbReference>
<keyword evidence="1" id="KW-0732">Signal</keyword>
<name>A0A2S9V6V3_9ALTE</name>
<dbReference type="PANTHER" id="PTHR36194:SF1">
    <property type="entry name" value="S-LAYER-LIKE PROTEIN"/>
    <property type="match status" value="1"/>
</dbReference>
<feature type="chain" id="PRO_5015528726" description="DUF4384 domain-containing protein" evidence="1">
    <location>
        <begin position="23"/>
        <end position="290"/>
    </location>
</feature>
<organism evidence="4 5">
    <name type="scientific">Alteromonas alba</name>
    <dbReference type="NCBI Taxonomy" id="2079529"/>
    <lineage>
        <taxon>Bacteria</taxon>
        <taxon>Pseudomonadati</taxon>
        <taxon>Pseudomonadota</taxon>
        <taxon>Gammaproteobacteria</taxon>
        <taxon>Alteromonadales</taxon>
        <taxon>Alteromonadaceae</taxon>
        <taxon>Alteromonas/Salinimonas group</taxon>
        <taxon>Alteromonas</taxon>
    </lineage>
</organism>
<dbReference type="PANTHER" id="PTHR36194">
    <property type="entry name" value="S-LAYER-LIKE PROTEIN"/>
    <property type="match status" value="1"/>
</dbReference>
<comment type="caution">
    <text evidence="4">The sequence shown here is derived from an EMBL/GenBank/DDBJ whole genome shotgun (WGS) entry which is preliminary data.</text>
</comment>
<evidence type="ECO:0000259" key="2">
    <source>
        <dbReference type="Pfam" id="PF14326"/>
    </source>
</evidence>
<feature type="domain" description="Flagellar assembly protein T N-terminal" evidence="3">
    <location>
        <begin position="27"/>
        <end position="113"/>
    </location>
</feature>
<gene>
    <name evidence="4" type="ORF">C6Y40_18575</name>
</gene>
<dbReference type="InterPro" id="IPR038180">
    <property type="entry name" value="FlgT_N_sf"/>
</dbReference>
<feature type="domain" description="DUF4384" evidence="2">
    <location>
        <begin position="144"/>
        <end position="224"/>
    </location>
</feature>
<protein>
    <recommendedName>
        <fullName evidence="6">DUF4384 domain-containing protein</fullName>
    </recommendedName>
</protein>
<dbReference type="InterPro" id="IPR032370">
    <property type="entry name" value="FlgT_N"/>
</dbReference>
<proteinExistence type="predicted"/>
<evidence type="ECO:0008006" key="6">
    <source>
        <dbReference type="Google" id="ProtNLM"/>
    </source>
</evidence>
<dbReference type="AlphaFoldDB" id="A0A2S9V6V3"/>
<evidence type="ECO:0000313" key="5">
    <source>
        <dbReference type="Proteomes" id="UP000238949"/>
    </source>
</evidence>
<sequence length="290" mass="31768">MIKKAIFCGALWLMCSAQSALAAYSSIVEATGESCEAEGGDAQRLQLALTDARRNAAEALQTSVDSYSKMNNYVVVEDLIESYSNASVETLDVLSRRLQDGCLTVTIRAEVTPQKNIDQQFVSEELLADPTIPLTVKLWLSKAQYTLGEQVSIYLKANKPFFGRLVYTMNDGTQVQLLPNPYRSENHFQGQVLYTVPDAKDSFLLEVTPPVGVEQLTLYASTHPLGELQKSPVSGMYLINNSQTSSDVRNRTRGIKIKAVNPPTAKTAAPQTPPEVAEFAEVSADVVITR</sequence>
<dbReference type="RefSeq" id="WP_105935895.1">
    <property type="nucleotide sequence ID" value="NZ_PVNP01000192.1"/>
</dbReference>